<feature type="transmembrane region" description="Helical" evidence="2">
    <location>
        <begin position="234"/>
        <end position="254"/>
    </location>
</feature>
<keyword evidence="2" id="KW-0472">Membrane</keyword>
<feature type="transmembrane region" description="Helical" evidence="2">
    <location>
        <begin position="20"/>
        <end position="39"/>
    </location>
</feature>
<dbReference type="EMBL" id="KL648738">
    <property type="protein sequence ID" value="KEY64426.1"/>
    <property type="molecule type" value="Genomic_DNA"/>
</dbReference>
<feature type="transmembrane region" description="Helical" evidence="2">
    <location>
        <begin position="164"/>
        <end position="182"/>
    </location>
</feature>
<gene>
    <name evidence="4" type="ORF">S7711_05245</name>
</gene>
<feature type="transmembrane region" description="Helical" evidence="2">
    <location>
        <begin position="51"/>
        <end position="71"/>
    </location>
</feature>
<feature type="transmembrane region" description="Helical" evidence="2">
    <location>
        <begin position="123"/>
        <end position="144"/>
    </location>
</feature>
<evidence type="ECO:0000313" key="5">
    <source>
        <dbReference type="Proteomes" id="UP000028045"/>
    </source>
</evidence>
<feature type="domain" description="MHYT" evidence="3">
    <location>
        <begin position="19"/>
        <end position="218"/>
    </location>
</feature>
<dbReference type="AlphaFoldDB" id="A0A084AGJ7"/>
<organism evidence="4 5">
    <name type="scientific">Stachybotrys chartarum (strain CBS 109288 / IBT 7711)</name>
    <name type="common">Toxic black mold</name>
    <name type="synonym">Stilbospora chartarum</name>
    <dbReference type="NCBI Taxonomy" id="1280523"/>
    <lineage>
        <taxon>Eukaryota</taxon>
        <taxon>Fungi</taxon>
        <taxon>Dikarya</taxon>
        <taxon>Ascomycota</taxon>
        <taxon>Pezizomycotina</taxon>
        <taxon>Sordariomycetes</taxon>
        <taxon>Hypocreomycetidae</taxon>
        <taxon>Hypocreales</taxon>
        <taxon>Stachybotryaceae</taxon>
        <taxon>Stachybotrys</taxon>
    </lineage>
</organism>
<dbReference type="PANTHER" id="PTHR35152">
    <property type="entry name" value="DOMAIN SIGNALLING PROTEIN, PUTATIVE (AFU_ORTHOLOGUE AFUA_5G11310)-RELATED"/>
    <property type="match status" value="1"/>
</dbReference>
<feature type="transmembrane region" description="Helical" evidence="2">
    <location>
        <begin position="194"/>
        <end position="214"/>
    </location>
</feature>
<keyword evidence="5" id="KW-1185">Reference proteome</keyword>
<dbReference type="InterPro" id="IPR005330">
    <property type="entry name" value="MHYT_dom"/>
</dbReference>
<keyword evidence="2" id="KW-1133">Transmembrane helix</keyword>
<keyword evidence="2" id="KW-0812">Transmembrane</keyword>
<evidence type="ECO:0000259" key="3">
    <source>
        <dbReference type="PROSITE" id="PS50924"/>
    </source>
</evidence>
<name>A0A084AGJ7_STACB</name>
<dbReference type="OrthoDB" id="264015at2759"/>
<feature type="transmembrane region" description="Helical" evidence="2">
    <location>
        <begin position="91"/>
        <end position="116"/>
    </location>
</feature>
<evidence type="ECO:0000256" key="1">
    <source>
        <dbReference type="SAM" id="MobiDB-lite"/>
    </source>
</evidence>
<dbReference type="Proteomes" id="UP000028045">
    <property type="component" value="Unassembled WGS sequence"/>
</dbReference>
<dbReference type="HOGENOM" id="CLU_008375_1_0_1"/>
<evidence type="ECO:0000256" key="2">
    <source>
        <dbReference type="SAM" id="Phobius"/>
    </source>
</evidence>
<dbReference type="PROSITE" id="PS50924">
    <property type="entry name" value="MHYT"/>
    <property type="match status" value="1"/>
</dbReference>
<feature type="region of interest" description="Disordered" evidence="1">
    <location>
        <begin position="681"/>
        <end position="717"/>
    </location>
</feature>
<evidence type="ECO:0000313" key="4">
    <source>
        <dbReference type="EMBL" id="KEY64426.1"/>
    </source>
</evidence>
<accession>A0A084AGJ7</accession>
<protein>
    <recommendedName>
        <fullName evidence="3">MHYT domain-containing protein</fullName>
    </recommendedName>
</protein>
<dbReference type="PANTHER" id="PTHR35152:SF1">
    <property type="entry name" value="DOMAIN SIGNALLING PROTEIN, PUTATIVE (AFU_ORTHOLOGUE AFUA_5G11310)-RELATED"/>
    <property type="match status" value="1"/>
</dbReference>
<dbReference type="Pfam" id="PF03707">
    <property type="entry name" value="MHYT"/>
    <property type="match status" value="2"/>
</dbReference>
<sequence length="867" mass="94618">MSSADLFRQYQGHMVPHSHGPGFVALSYVVSFVGAASTLELINRRTGFRGLYNNLLLIGAAVTMGGVAIWSMHFIGNRAIQMGEGEDGLQIAFSGGITALSFFVPIVVLALAFVAIGSSSIVSWWRVCVGGLLCGTGVCGMHYLGNLSIRNYTCEYEPANVVGSAIIAVTASTVALSMFFIFRAMWANVWWKRGLSALMLAGAVSGMHWCAAVGTRYRLVRVIPLEESEQNTTLIVVICLSVIACMTIAGLAILRARNMSRSAERAQKITLAAAVFDLDGRILVDPDGLVPSTIITNSFPETNDKEGFGVAHPLYHWMFQASRNWTGILNLVGSIRKHLARTRLEQSNTRMGADFGERGLDYDIVFRELFCDAAMTLADRLRENLPLIGILWDEILPTGASGRDAIADAGKTDKTKAGDEDAVEKGSYQGPQYGRGSLLFLVRRIRSDRDADKLASAGYRFADLHQVSSIIASTMQIQTPGVESKLRDMANYADQEELVKPGVHLGFFAIKARVNTSGFDILVRRGARHLLPSTQLATQTLEPWHMEMLKRFDGVPFATMLRGLDSLATSTASTDRERKFMRKLGEGTQALLDLVQDPILNEAVFTAEPVALPGISQEYGETKSMVAFRLVVPIHSVAATTACEFIPLSFFKAHQQCQGHQLNFIQDAHREFGPVVHEAAQRMEKPAPTRGRLSKLSWHHGRSSLGSNDDAGADDKPLAANTTLRMSGRSNHSTSTINLCKSDYEMQGVEMSYGPASSRAMPPSFGGIMISQEITVNVESARKDEMGPSTPSSEETLVGDKHKLGHKNAASATEVIEMGYVGRDGTTIHAGTIRKVDRRDKQEQSGQSATFVDVLFRHCVEGRREGM</sequence>
<proteinExistence type="predicted"/>
<reference evidence="4 5" key="1">
    <citation type="journal article" date="2014" name="BMC Genomics">
        <title>Comparative genome sequencing reveals chemotype-specific gene clusters in the toxigenic black mold Stachybotrys.</title>
        <authorList>
            <person name="Semeiks J."/>
            <person name="Borek D."/>
            <person name="Otwinowski Z."/>
            <person name="Grishin N.V."/>
        </authorList>
    </citation>
    <scope>NUCLEOTIDE SEQUENCE [LARGE SCALE GENOMIC DNA]</scope>
    <source>
        <strain evidence="5">CBS 109288 / IBT 7711</strain>
    </source>
</reference>